<dbReference type="WBParaSite" id="Hba_12416">
    <property type="protein sequence ID" value="Hba_12416"/>
    <property type="gene ID" value="Hba_12416"/>
</dbReference>
<dbReference type="Pfam" id="PF05028">
    <property type="entry name" value="PARG_cat_C"/>
    <property type="match status" value="1"/>
</dbReference>
<dbReference type="GO" id="GO:0005975">
    <property type="term" value="P:carbohydrate metabolic process"/>
    <property type="evidence" value="ECO:0007669"/>
    <property type="project" value="InterPro"/>
</dbReference>
<dbReference type="InterPro" id="IPR046372">
    <property type="entry name" value="PARG_cat_C"/>
</dbReference>
<dbReference type="InterPro" id="IPR007724">
    <property type="entry name" value="Poly_GlycHdrlase"/>
</dbReference>
<dbReference type="GO" id="GO:0004649">
    <property type="term" value="F:poly(ADP-ribose) glycohydrolase activity"/>
    <property type="evidence" value="ECO:0007669"/>
    <property type="project" value="InterPro"/>
</dbReference>
<accession>A0A1I7X4E2</accession>
<name>A0A1I7X4E2_HETBA</name>
<organism evidence="2 3">
    <name type="scientific">Heterorhabditis bacteriophora</name>
    <name type="common">Entomopathogenic nematode worm</name>
    <dbReference type="NCBI Taxonomy" id="37862"/>
    <lineage>
        <taxon>Eukaryota</taxon>
        <taxon>Metazoa</taxon>
        <taxon>Ecdysozoa</taxon>
        <taxon>Nematoda</taxon>
        <taxon>Chromadorea</taxon>
        <taxon>Rhabditida</taxon>
        <taxon>Rhabditina</taxon>
        <taxon>Rhabditomorpha</taxon>
        <taxon>Strongyloidea</taxon>
        <taxon>Heterorhabditidae</taxon>
        <taxon>Heterorhabditis</taxon>
    </lineage>
</organism>
<dbReference type="GO" id="GO:1990966">
    <property type="term" value="P:ATP generation from poly-ADP-D-ribose"/>
    <property type="evidence" value="ECO:0007669"/>
    <property type="project" value="TreeGrafter"/>
</dbReference>
<dbReference type="PANTHER" id="PTHR12837:SF15">
    <property type="entry name" value="POLY(ADP-RIBOSE) GLYCOHYDROLASE"/>
    <property type="match status" value="1"/>
</dbReference>
<reference evidence="3" key="1">
    <citation type="submission" date="2016-11" db="UniProtKB">
        <authorList>
            <consortium name="WormBaseParasite"/>
        </authorList>
    </citation>
    <scope>IDENTIFICATION</scope>
</reference>
<dbReference type="PANTHER" id="PTHR12837">
    <property type="entry name" value="POLY ADP-RIBOSE GLYCOHYDROLASE"/>
    <property type="match status" value="1"/>
</dbReference>
<evidence type="ECO:0000259" key="1">
    <source>
        <dbReference type="Pfam" id="PF05028"/>
    </source>
</evidence>
<protein>
    <submittedName>
        <fullName evidence="3">Poly(ADP-ribose) glycohydrolase</fullName>
    </submittedName>
</protein>
<dbReference type="GO" id="GO:0009225">
    <property type="term" value="P:nucleotide-sugar metabolic process"/>
    <property type="evidence" value="ECO:0007669"/>
    <property type="project" value="TreeGrafter"/>
</dbReference>
<dbReference type="GO" id="GO:0005737">
    <property type="term" value="C:cytoplasm"/>
    <property type="evidence" value="ECO:0007669"/>
    <property type="project" value="TreeGrafter"/>
</dbReference>
<dbReference type="AlphaFoldDB" id="A0A1I7X4E2"/>
<dbReference type="GO" id="GO:0006282">
    <property type="term" value="P:regulation of DNA repair"/>
    <property type="evidence" value="ECO:0007669"/>
    <property type="project" value="InterPro"/>
</dbReference>
<proteinExistence type="predicted"/>
<dbReference type="Proteomes" id="UP000095283">
    <property type="component" value="Unplaced"/>
</dbReference>
<evidence type="ECO:0000313" key="3">
    <source>
        <dbReference type="WBParaSite" id="Hba_12416"/>
    </source>
</evidence>
<feature type="domain" description="PARG catalytic Macro" evidence="1">
    <location>
        <begin position="49"/>
        <end position="169"/>
    </location>
</feature>
<dbReference type="GO" id="GO:0005634">
    <property type="term" value="C:nucleus"/>
    <property type="evidence" value="ECO:0007669"/>
    <property type="project" value="TreeGrafter"/>
</dbReference>
<sequence>MPTGCISFRRVVVSPHKCPDWEIDNREVSFSDLFVNLFSIVNFPHFFYIQEEIRFLICPEMLISCLLCEWMDDHEAIIIVGAQRYSSYTGYEPVDKFGRIKCEVVAVDALCFGWGRLTYSSQYDQVIINRELNKAFAGFYSTQKMCRPIATGHWGCGAFGGDKQLKSEIRIP</sequence>
<keyword evidence="2" id="KW-1185">Reference proteome</keyword>
<evidence type="ECO:0000313" key="2">
    <source>
        <dbReference type="Proteomes" id="UP000095283"/>
    </source>
</evidence>